<proteinExistence type="inferred from homology"/>
<evidence type="ECO:0000259" key="12">
    <source>
        <dbReference type="Pfam" id="PF16714"/>
    </source>
</evidence>
<dbReference type="PRINTS" id="PR01040">
    <property type="entry name" value="TRNASYNTHTYR"/>
</dbReference>
<dbReference type="NCBIfam" id="TIGR00234">
    <property type="entry name" value="tyrS"/>
    <property type="match status" value="1"/>
</dbReference>
<dbReference type="GO" id="GO:0005524">
    <property type="term" value="F:ATP binding"/>
    <property type="evidence" value="ECO:0007669"/>
    <property type="project" value="UniProtKB-KW"/>
</dbReference>
<evidence type="ECO:0000256" key="5">
    <source>
        <dbReference type="ARBA" id="ARBA00022741"/>
    </source>
</evidence>
<dbReference type="GO" id="GO:0005829">
    <property type="term" value="C:cytosol"/>
    <property type="evidence" value="ECO:0007669"/>
    <property type="project" value="TreeGrafter"/>
</dbReference>
<dbReference type="PANTHER" id="PTHR11766:SF0">
    <property type="entry name" value="TYROSINE--TRNA LIGASE, MITOCHONDRIAL"/>
    <property type="match status" value="1"/>
</dbReference>
<evidence type="ECO:0000256" key="8">
    <source>
        <dbReference type="ARBA" id="ARBA00023146"/>
    </source>
</evidence>
<dbReference type="AlphaFoldDB" id="A0AAD5RKZ1"/>
<dbReference type="InterPro" id="IPR002307">
    <property type="entry name" value="Tyr-tRNA-ligase"/>
</dbReference>
<sequence length="730" mass="83152">MYPRAVGLPAARIAQSSRTSLLARQHHHHPALLSKYSLPILSSRQPQIQHQVQPQRRWVTTKYLAKVALANEEWAAQARKIEQGEGQYFWDFLEERKLISDVTGSREQMRKLFNLKRVAAYTGVDPTADSLHLGHLIAFMPTFQMYLHGYPAFTVLGGATAKVGDPSGRLTTREQESSEMYRNNLFKIHYQMKQIWINVEELARKYDWKREWHHKRGIENNGVWWNKQPLFDIIKRIGTELRMGPLLSRDTVKKKMSEGDGLSVSEFLYPVMQAWDWWQLWEKYGVQVQIGGSDQYGNIITGIDTFKIIRKNEPDPQKKVSPGLLSDPVGFTVPLLTNAKGQKFGKSAGNAIWLDQFKTNSHDLYAYLLKQPDDKVSDLLKQLTFVPTKEIDTLCEQHLENPSERVAQHRLAHEVVWLCHGQQSANVARARNLLVHRNLPAEERAKLEMIIDKSKETLDQVDVNSRPQMDMQLPRSVMTLAVGRLLQAAGLATSASDGHRLASAGGAYIGGKPGQKANENSDMPEYQVHWTPIKNWLPDFNENFLIDGKYIYLRKGKHTVRIVELVPDKSWDESGREYPGQEGTGELRKLRTALKRAERDVDAKKRKGLDIQSDLEALEEQGRVAAAVAGEERSGMLFPDDNERAARVSGLHHRTIRKLARGTMDDAEQKENPPPHWMQRGNLKDARREVRANRRAEPGMARSLPRLGPARPWKGSSARRTANAGFIRKL</sequence>
<dbReference type="InterPro" id="IPR032005">
    <property type="entry name" value="TyrRSs_C"/>
</dbReference>
<evidence type="ECO:0000256" key="10">
    <source>
        <dbReference type="RuleBase" id="RU361234"/>
    </source>
</evidence>
<dbReference type="Proteomes" id="UP001201980">
    <property type="component" value="Unassembled WGS sequence"/>
</dbReference>
<dbReference type="InterPro" id="IPR001412">
    <property type="entry name" value="aa-tRNA-synth_I_CS"/>
</dbReference>
<dbReference type="InterPro" id="IPR036986">
    <property type="entry name" value="S4_RNA-bd_sf"/>
</dbReference>
<feature type="domain" description="Tyrosyl-tRNA synthetase C-terminal" evidence="12">
    <location>
        <begin position="463"/>
        <end position="582"/>
    </location>
</feature>
<name>A0AAD5RKZ1_9PEZI</name>
<dbReference type="InterPro" id="IPR024088">
    <property type="entry name" value="Tyr-tRNA-ligase_bac-type"/>
</dbReference>
<dbReference type="Gene3D" id="3.40.50.620">
    <property type="entry name" value="HUPs"/>
    <property type="match status" value="1"/>
</dbReference>
<accession>A0AAD5RKZ1</accession>
<dbReference type="GO" id="GO:0003723">
    <property type="term" value="F:RNA binding"/>
    <property type="evidence" value="ECO:0007669"/>
    <property type="project" value="InterPro"/>
</dbReference>
<dbReference type="FunFam" id="3.40.50.620:FF:000227">
    <property type="entry name" value="Tyrosine--tRNA ligase"/>
    <property type="match status" value="1"/>
</dbReference>
<evidence type="ECO:0000256" key="7">
    <source>
        <dbReference type="ARBA" id="ARBA00022917"/>
    </source>
</evidence>
<keyword evidence="3 10" id="KW-0436">Ligase</keyword>
<dbReference type="SUPFAM" id="SSF52374">
    <property type="entry name" value="Nucleotidylyl transferase"/>
    <property type="match status" value="1"/>
</dbReference>
<evidence type="ECO:0000256" key="3">
    <source>
        <dbReference type="ARBA" id="ARBA00022598"/>
    </source>
</evidence>
<dbReference type="FunFam" id="1.10.240.10:FF:000001">
    <property type="entry name" value="Tyrosine--tRNA ligase"/>
    <property type="match status" value="1"/>
</dbReference>
<dbReference type="GO" id="GO:0004831">
    <property type="term" value="F:tyrosine-tRNA ligase activity"/>
    <property type="evidence" value="ECO:0007669"/>
    <property type="project" value="UniProtKB-EC"/>
</dbReference>
<dbReference type="CDD" id="cd00805">
    <property type="entry name" value="TyrRS_core"/>
    <property type="match status" value="1"/>
</dbReference>
<dbReference type="Pfam" id="PF16714">
    <property type="entry name" value="TyrRSs_C"/>
    <property type="match status" value="1"/>
</dbReference>
<organism evidence="13 14">
    <name type="scientific">Zalerion maritima</name>
    <dbReference type="NCBI Taxonomy" id="339359"/>
    <lineage>
        <taxon>Eukaryota</taxon>
        <taxon>Fungi</taxon>
        <taxon>Dikarya</taxon>
        <taxon>Ascomycota</taxon>
        <taxon>Pezizomycotina</taxon>
        <taxon>Sordariomycetes</taxon>
        <taxon>Lulworthiomycetidae</taxon>
        <taxon>Lulworthiales</taxon>
        <taxon>Lulworthiaceae</taxon>
        <taxon>Zalerion</taxon>
    </lineage>
</organism>
<keyword evidence="5 10" id="KW-0547">Nucleotide-binding</keyword>
<keyword evidence="7 10" id="KW-0648">Protein biosynthesis</keyword>
<comment type="caution">
    <text evidence="13">The sequence shown here is derived from an EMBL/GenBank/DDBJ whole genome shotgun (WGS) entry which is preliminary data.</text>
</comment>
<evidence type="ECO:0000256" key="11">
    <source>
        <dbReference type="SAM" id="MobiDB-lite"/>
    </source>
</evidence>
<dbReference type="InterPro" id="IPR002305">
    <property type="entry name" value="aa-tRNA-synth_Ic"/>
</dbReference>
<dbReference type="InterPro" id="IPR014729">
    <property type="entry name" value="Rossmann-like_a/b/a_fold"/>
</dbReference>
<evidence type="ECO:0000256" key="2">
    <source>
        <dbReference type="ARBA" id="ARBA00005594"/>
    </source>
</evidence>
<comment type="catalytic activity">
    <reaction evidence="9 10">
        <text>tRNA(Tyr) + L-tyrosine + ATP = L-tyrosyl-tRNA(Tyr) + AMP + diphosphate + H(+)</text>
        <dbReference type="Rhea" id="RHEA:10220"/>
        <dbReference type="Rhea" id="RHEA-COMP:9706"/>
        <dbReference type="Rhea" id="RHEA-COMP:9707"/>
        <dbReference type="ChEBI" id="CHEBI:15378"/>
        <dbReference type="ChEBI" id="CHEBI:30616"/>
        <dbReference type="ChEBI" id="CHEBI:33019"/>
        <dbReference type="ChEBI" id="CHEBI:58315"/>
        <dbReference type="ChEBI" id="CHEBI:78442"/>
        <dbReference type="ChEBI" id="CHEBI:78536"/>
        <dbReference type="ChEBI" id="CHEBI:456215"/>
        <dbReference type="EC" id="6.1.1.1"/>
    </reaction>
</comment>
<dbReference type="GO" id="GO:0006397">
    <property type="term" value="P:mRNA processing"/>
    <property type="evidence" value="ECO:0007669"/>
    <property type="project" value="UniProtKB-KW"/>
</dbReference>
<gene>
    <name evidence="13" type="ORF">MKZ38_008386</name>
</gene>
<keyword evidence="4" id="KW-0507">mRNA processing</keyword>
<dbReference type="EC" id="6.1.1.1" evidence="10"/>
<evidence type="ECO:0000256" key="9">
    <source>
        <dbReference type="ARBA" id="ARBA00048248"/>
    </source>
</evidence>
<dbReference type="Gene3D" id="3.10.290.10">
    <property type="entry name" value="RNA-binding S4 domain"/>
    <property type="match status" value="1"/>
</dbReference>
<dbReference type="PROSITE" id="PS00178">
    <property type="entry name" value="AA_TRNA_LIGASE_I"/>
    <property type="match status" value="1"/>
</dbReference>
<feature type="region of interest" description="Disordered" evidence="11">
    <location>
        <begin position="664"/>
        <end position="730"/>
    </location>
</feature>
<dbReference type="GO" id="GO:0006437">
    <property type="term" value="P:tyrosyl-tRNA aminoacylation"/>
    <property type="evidence" value="ECO:0007669"/>
    <property type="project" value="InterPro"/>
</dbReference>
<comment type="subcellular location">
    <subcellularLocation>
        <location evidence="1">Mitochondrion matrix</location>
    </subcellularLocation>
</comment>
<keyword evidence="6 10" id="KW-0067">ATP-binding</keyword>
<feature type="compositionally biased region" description="Basic and acidic residues" evidence="11">
    <location>
        <begin position="664"/>
        <end position="673"/>
    </location>
</feature>
<dbReference type="GO" id="GO:0005759">
    <property type="term" value="C:mitochondrial matrix"/>
    <property type="evidence" value="ECO:0007669"/>
    <property type="project" value="UniProtKB-SubCell"/>
</dbReference>
<evidence type="ECO:0000313" key="13">
    <source>
        <dbReference type="EMBL" id="KAJ2893660.1"/>
    </source>
</evidence>
<dbReference type="Gene3D" id="1.10.240.10">
    <property type="entry name" value="Tyrosyl-Transfer RNA Synthetase"/>
    <property type="match status" value="1"/>
</dbReference>
<evidence type="ECO:0000256" key="1">
    <source>
        <dbReference type="ARBA" id="ARBA00004305"/>
    </source>
</evidence>
<evidence type="ECO:0000256" key="6">
    <source>
        <dbReference type="ARBA" id="ARBA00022840"/>
    </source>
</evidence>
<dbReference type="PANTHER" id="PTHR11766">
    <property type="entry name" value="TYROSYL-TRNA SYNTHETASE"/>
    <property type="match status" value="1"/>
</dbReference>
<reference evidence="13" key="1">
    <citation type="submission" date="2022-07" db="EMBL/GenBank/DDBJ databases">
        <title>Draft genome sequence of Zalerion maritima ATCC 34329, a (micro)plastics degrading marine fungus.</title>
        <authorList>
            <person name="Paco A."/>
            <person name="Goncalves M.F.M."/>
            <person name="Rocha-Santos T.A.P."/>
            <person name="Alves A."/>
        </authorList>
    </citation>
    <scope>NUCLEOTIDE SEQUENCE</scope>
    <source>
        <strain evidence="13">ATCC 34329</strain>
    </source>
</reference>
<evidence type="ECO:0000313" key="14">
    <source>
        <dbReference type="Proteomes" id="UP001201980"/>
    </source>
</evidence>
<evidence type="ECO:0000256" key="4">
    <source>
        <dbReference type="ARBA" id="ARBA00022664"/>
    </source>
</evidence>
<keyword evidence="8 10" id="KW-0030">Aminoacyl-tRNA synthetase</keyword>
<dbReference type="EMBL" id="JAKWBI020000580">
    <property type="protein sequence ID" value="KAJ2893660.1"/>
    <property type="molecule type" value="Genomic_DNA"/>
</dbReference>
<comment type="similarity">
    <text evidence="2 10">Belongs to the class-I aminoacyl-tRNA synthetase family.</text>
</comment>
<keyword evidence="14" id="KW-1185">Reference proteome</keyword>
<feature type="compositionally biased region" description="Basic and acidic residues" evidence="11">
    <location>
        <begin position="682"/>
        <end position="697"/>
    </location>
</feature>
<dbReference type="Pfam" id="PF00579">
    <property type="entry name" value="tRNA-synt_1b"/>
    <property type="match status" value="1"/>
</dbReference>
<protein>
    <recommendedName>
        <fullName evidence="10">Tyrosine--tRNA ligase</fullName>
        <ecNumber evidence="10">6.1.1.1</ecNumber>
    </recommendedName>
    <alternativeName>
        <fullName evidence="10">Tyrosyl-tRNA synthetase</fullName>
    </alternativeName>
</protein>